<evidence type="ECO:0000259" key="1">
    <source>
        <dbReference type="Pfam" id="PF20150"/>
    </source>
</evidence>
<dbReference type="InterPro" id="IPR038883">
    <property type="entry name" value="AN11006-like"/>
</dbReference>
<sequence length="269" mass="30532">MQLGHGQVSGPATSDASPSTFTQFLNLPRELRDMVYAMAMEHAPRIAVVRRRQRRANTQAPQTPFLPPICFANRQTFSEAAPVFVRTRHFTIVGNSSSIRAIMRLLRRVPDGYGFQSIRSISLTSVSRFGQQHGSRGLMLSFPSELISQCSGLRRLILELPVSEFINIVDQPWGDPCTFVRRSLKAVKKQLRVDALFESKGLETLHLRFVGGGIEAETLGCNVKDLFKDFLKWFKREWRDKMEGAELRVRYLTWDQSTFGSSPVPVKML</sequence>
<evidence type="ECO:0000313" key="2">
    <source>
        <dbReference type="EMBL" id="KAF2003939.1"/>
    </source>
</evidence>
<dbReference type="PANTHER" id="PTHR42085">
    <property type="entry name" value="F-BOX DOMAIN-CONTAINING PROTEIN"/>
    <property type="match status" value="1"/>
</dbReference>
<dbReference type="Proteomes" id="UP000799779">
    <property type="component" value="Unassembled WGS sequence"/>
</dbReference>
<dbReference type="AlphaFoldDB" id="A0A6A5WT35"/>
<accession>A0A6A5WT35</accession>
<evidence type="ECO:0000313" key="3">
    <source>
        <dbReference type="Proteomes" id="UP000799779"/>
    </source>
</evidence>
<reference evidence="2" key="1">
    <citation type="journal article" date="2020" name="Stud. Mycol.">
        <title>101 Dothideomycetes genomes: a test case for predicting lifestyles and emergence of pathogens.</title>
        <authorList>
            <person name="Haridas S."/>
            <person name="Albert R."/>
            <person name="Binder M."/>
            <person name="Bloem J."/>
            <person name="Labutti K."/>
            <person name="Salamov A."/>
            <person name="Andreopoulos B."/>
            <person name="Baker S."/>
            <person name="Barry K."/>
            <person name="Bills G."/>
            <person name="Bluhm B."/>
            <person name="Cannon C."/>
            <person name="Castanera R."/>
            <person name="Culley D."/>
            <person name="Daum C."/>
            <person name="Ezra D."/>
            <person name="Gonzalez J."/>
            <person name="Henrissat B."/>
            <person name="Kuo A."/>
            <person name="Liang C."/>
            <person name="Lipzen A."/>
            <person name="Lutzoni F."/>
            <person name="Magnuson J."/>
            <person name="Mondo S."/>
            <person name="Nolan M."/>
            <person name="Ohm R."/>
            <person name="Pangilinan J."/>
            <person name="Park H.-J."/>
            <person name="Ramirez L."/>
            <person name="Alfaro M."/>
            <person name="Sun H."/>
            <person name="Tritt A."/>
            <person name="Yoshinaga Y."/>
            <person name="Zwiers L.-H."/>
            <person name="Turgeon B."/>
            <person name="Goodwin S."/>
            <person name="Spatafora J."/>
            <person name="Crous P."/>
            <person name="Grigoriev I."/>
        </authorList>
    </citation>
    <scope>NUCLEOTIDE SEQUENCE</scope>
    <source>
        <strain evidence="2">CBS 123094</strain>
    </source>
</reference>
<dbReference type="OrthoDB" id="3756103at2759"/>
<proteinExistence type="predicted"/>
<name>A0A6A5WT35_9PLEO</name>
<dbReference type="PANTHER" id="PTHR42085:SF8">
    <property type="entry name" value="F-BOX DOMAIN-CONTAINING PROTEIN"/>
    <property type="match status" value="1"/>
</dbReference>
<gene>
    <name evidence="2" type="ORF">P154DRAFT_519552</name>
</gene>
<dbReference type="Pfam" id="PF20150">
    <property type="entry name" value="2EXR"/>
    <property type="match status" value="1"/>
</dbReference>
<feature type="domain" description="2EXR" evidence="1">
    <location>
        <begin position="21"/>
        <end position="81"/>
    </location>
</feature>
<dbReference type="InterPro" id="IPR045518">
    <property type="entry name" value="2EXR"/>
</dbReference>
<protein>
    <recommendedName>
        <fullName evidence="1">2EXR domain-containing protein</fullName>
    </recommendedName>
</protein>
<keyword evidence="3" id="KW-1185">Reference proteome</keyword>
<organism evidence="2 3">
    <name type="scientific">Amniculicola lignicola CBS 123094</name>
    <dbReference type="NCBI Taxonomy" id="1392246"/>
    <lineage>
        <taxon>Eukaryota</taxon>
        <taxon>Fungi</taxon>
        <taxon>Dikarya</taxon>
        <taxon>Ascomycota</taxon>
        <taxon>Pezizomycotina</taxon>
        <taxon>Dothideomycetes</taxon>
        <taxon>Pleosporomycetidae</taxon>
        <taxon>Pleosporales</taxon>
        <taxon>Amniculicolaceae</taxon>
        <taxon>Amniculicola</taxon>
    </lineage>
</organism>
<dbReference type="EMBL" id="ML977569">
    <property type="protein sequence ID" value="KAF2003939.1"/>
    <property type="molecule type" value="Genomic_DNA"/>
</dbReference>